<dbReference type="Gene3D" id="1.20.120.980">
    <property type="entry name" value="Serine carboxypeptidase S28, SKS domain"/>
    <property type="match status" value="1"/>
</dbReference>
<dbReference type="AlphaFoldDB" id="A0AAD8J273"/>
<comment type="caution">
    <text evidence="5">The sequence shown here is derived from an EMBL/GenBank/DDBJ whole genome shotgun (WGS) entry which is preliminary data.</text>
</comment>
<dbReference type="Pfam" id="PF04241">
    <property type="entry name" value="DUF423"/>
    <property type="match status" value="1"/>
</dbReference>
<dbReference type="PANTHER" id="PTHR43461">
    <property type="entry name" value="TRANSMEMBRANE PROTEIN 256"/>
    <property type="match status" value="1"/>
</dbReference>
<dbReference type="PANTHER" id="PTHR43461:SF1">
    <property type="entry name" value="TRANSMEMBRANE PROTEIN 256"/>
    <property type="match status" value="1"/>
</dbReference>
<dbReference type="InterPro" id="IPR042269">
    <property type="entry name" value="Ser_carbopepase_S28_SKS"/>
</dbReference>
<proteinExistence type="predicted"/>
<evidence type="ECO:0000313" key="6">
    <source>
        <dbReference type="Proteomes" id="UP001237642"/>
    </source>
</evidence>
<keyword evidence="3" id="KW-1133">Transmembrane helix</keyword>
<comment type="subcellular location">
    <subcellularLocation>
        <location evidence="1">Membrane</location>
        <topology evidence="1">Multi-pass membrane protein</topology>
    </subcellularLocation>
</comment>
<accession>A0AAD8J273</accession>
<sequence length="174" mass="19233">MNHKELLVAAFSGMAALGLGTYGAHVFKPKNPTYKDVWHTASLYHLVHTAALVAAPLATHPHISQSENCYQVIKGSWQKIEDTAKQHGGLDLLQKSFHICKNAIGANLLSNWLSTAFIYTGMTDYPTPSNFLNPMPAYPVKQMLCRAYLEDRTYSKLAPFGGFAFIAGWATLLF</sequence>
<evidence type="ECO:0000313" key="5">
    <source>
        <dbReference type="EMBL" id="KAK1396322.1"/>
    </source>
</evidence>
<evidence type="ECO:0000256" key="3">
    <source>
        <dbReference type="ARBA" id="ARBA00022989"/>
    </source>
</evidence>
<dbReference type="Proteomes" id="UP001237642">
    <property type="component" value="Unassembled WGS sequence"/>
</dbReference>
<dbReference type="GO" id="GO:0016020">
    <property type="term" value="C:membrane"/>
    <property type="evidence" value="ECO:0007669"/>
    <property type="project" value="UniProtKB-SubCell"/>
</dbReference>
<reference evidence="5" key="1">
    <citation type="submission" date="2023-02" db="EMBL/GenBank/DDBJ databases">
        <title>Genome of toxic invasive species Heracleum sosnowskyi carries increased number of genes despite the absence of recent whole-genome duplications.</title>
        <authorList>
            <person name="Schelkunov M."/>
            <person name="Shtratnikova V."/>
            <person name="Makarenko M."/>
            <person name="Klepikova A."/>
            <person name="Omelchenko D."/>
            <person name="Novikova G."/>
            <person name="Obukhova E."/>
            <person name="Bogdanov V."/>
            <person name="Penin A."/>
            <person name="Logacheva M."/>
        </authorList>
    </citation>
    <scope>NUCLEOTIDE SEQUENCE</scope>
    <source>
        <strain evidence="5">Hsosn_3</strain>
        <tissue evidence="5">Leaf</tissue>
    </source>
</reference>
<keyword evidence="6" id="KW-1185">Reference proteome</keyword>
<evidence type="ECO:0000256" key="2">
    <source>
        <dbReference type="ARBA" id="ARBA00022692"/>
    </source>
</evidence>
<evidence type="ECO:0000256" key="1">
    <source>
        <dbReference type="ARBA" id="ARBA00004141"/>
    </source>
</evidence>
<name>A0AAD8J273_9APIA</name>
<keyword evidence="2 5" id="KW-0812">Transmembrane</keyword>
<dbReference type="EMBL" id="JAUIZM010000002">
    <property type="protein sequence ID" value="KAK1396322.1"/>
    <property type="molecule type" value="Genomic_DNA"/>
</dbReference>
<evidence type="ECO:0000256" key="4">
    <source>
        <dbReference type="ARBA" id="ARBA00023136"/>
    </source>
</evidence>
<dbReference type="InterPro" id="IPR006696">
    <property type="entry name" value="DUF423"/>
</dbReference>
<keyword evidence="4" id="KW-0472">Membrane</keyword>
<reference evidence="5" key="2">
    <citation type="submission" date="2023-05" db="EMBL/GenBank/DDBJ databases">
        <authorList>
            <person name="Schelkunov M.I."/>
        </authorList>
    </citation>
    <scope>NUCLEOTIDE SEQUENCE</scope>
    <source>
        <strain evidence="5">Hsosn_3</strain>
        <tissue evidence="5">Leaf</tissue>
    </source>
</reference>
<organism evidence="5 6">
    <name type="scientific">Heracleum sosnowskyi</name>
    <dbReference type="NCBI Taxonomy" id="360622"/>
    <lineage>
        <taxon>Eukaryota</taxon>
        <taxon>Viridiplantae</taxon>
        <taxon>Streptophyta</taxon>
        <taxon>Embryophyta</taxon>
        <taxon>Tracheophyta</taxon>
        <taxon>Spermatophyta</taxon>
        <taxon>Magnoliopsida</taxon>
        <taxon>eudicotyledons</taxon>
        <taxon>Gunneridae</taxon>
        <taxon>Pentapetalae</taxon>
        <taxon>asterids</taxon>
        <taxon>campanulids</taxon>
        <taxon>Apiales</taxon>
        <taxon>Apiaceae</taxon>
        <taxon>Apioideae</taxon>
        <taxon>apioid superclade</taxon>
        <taxon>Tordylieae</taxon>
        <taxon>Tordyliinae</taxon>
        <taxon>Heracleum</taxon>
    </lineage>
</organism>
<gene>
    <name evidence="5" type="ORF">POM88_006185</name>
</gene>
<protein>
    <submittedName>
        <fullName evidence="5">Transmembrane protein 256</fullName>
    </submittedName>
</protein>